<evidence type="ECO:0000256" key="2">
    <source>
        <dbReference type="ARBA" id="ARBA00006702"/>
    </source>
</evidence>
<keyword evidence="5" id="KW-0378">Hydrolase</keyword>
<keyword evidence="11" id="KW-1185">Reference proteome</keyword>
<dbReference type="GO" id="GO:0004722">
    <property type="term" value="F:protein serine/threonine phosphatase activity"/>
    <property type="evidence" value="ECO:0007669"/>
    <property type="project" value="UniProtKB-EC"/>
</dbReference>
<dbReference type="SUPFAM" id="SSF81606">
    <property type="entry name" value="PP2C-like"/>
    <property type="match status" value="1"/>
</dbReference>
<dbReference type="InterPro" id="IPR001932">
    <property type="entry name" value="PPM-type_phosphatase-like_dom"/>
</dbReference>
<dbReference type="EMBL" id="BMAW01103795">
    <property type="protein sequence ID" value="GFT10982.1"/>
    <property type="molecule type" value="Genomic_DNA"/>
</dbReference>
<proteinExistence type="inferred from homology"/>
<dbReference type="InterPro" id="IPR015655">
    <property type="entry name" value="PP2C"/>
</dbReference>
<evidence type="ECO:0000256" key="7">
    <source>
        <dbReference type="ARBA" id="ARBA00022912"/>
    </source>
</evidence>
<gene>
    <name evidence="10" type="primary">CG10417</name>
    <name evidence="10" type="ORF">NPIL_700181</name>
</gene>
<protein>
    <recommendedName>
        <fullName evidence="3">protein-serine/threonine phosphatase</fullName>
        <ecNumber evidence="3">3.1.3.16</ecNumber>
    </recommendedName>
</protein>
<evidence type="ECO:0000256" key="8">
    <source>
        <dbReference type="ARBA" id="ARBA00023211"/>
    </source>
</evidence>
<comment type="cofactor">
    <cofactor evidence="1">
        <name>Mn(2+)</name>
        <dbReference type="ChEBI" id="CHEBI:29035"/>
    </cofactor>
</comment>
<evidence type="ECO:0000313" key="10">
    <source>
        <dbReference type="EMBL" id="GFT10982.1"/>
    </source>
</evidence>
<reference evidence="10" key="1">
    <citation type="submission" date="2020-08" db="EMBL/GenBank/DDBJ databases">
        <title>Multicomponent nature underlies the extraordinary mechanical properties of spider dragline silk.</title>
        <authorList>
            <person name="Kono N."/>
            <person name="Nakamura H."/>
            <person name="Mori M."/>
            <person name="Yoshida Y."/>
            <person name="Ohtoshi R."/>
            <person name="Malay A.D."/>
            <person name="Moran D.A.P."/>
            <person name="Tomita M."/>
            <person name="Numata K."/>
            <person name="Arakawa K."/>
        </authorList>
    </citation>
    <scope>NUCLEOTIDE SEQUENCE</scope>
</reference>
<name>A0A8X6NFP5_NEPPI</name>
<dbReference type="InterPro" id="IPR036457">
    <property type="entry name" value="PPM-type-like_dom_sf"/>
</dbReference>
<dbReference type="PANTHER" id="PTHR13832">
    <property type="entry name" value="PROTEIN PHOSPHATASE 2C"/>
    <property type="match status" value="1"/>
</dbReference>
<accession>A0A8X6NFP5</accession>
<comment type="caution">
    <text evidence="10">The sequence shown here is derived from an EMBL/GenBank/DDBJ whole genome shotgun (WGS) entry which is preliminary data.</text>
</comment>
<dbReference type="OrthoDB" id="10264738at2759"/>
<organism evidence="10 11">
    <name type="scientific">Nephila pilipes</name>
    <name type="common">Giant wood spider</name>
    <name type="synonym">Nephila maculata</name>
    <dbReference type="NCBI Taxonomy" id="299642"/>
    <lineage>
        <taxon>Eukaryota</taxon>
        <taxon>Metazoa</taxon>
        <taxon>Ecdysozoa</taxon>
        <taxon>Arthropoda</taxon>
        <taxon>Chelicerata</taxon>
        <taxon>Arachnida</taxon>
        <taxon>Araneae</taxon>
        <taxon>Araneomorphae</taxon>
        <taxon>Entelegynae</taxon>
        <taxon>Araneoidea</taxon>
        <taxon>Nephilidae</taxon>
        <taxon>Nephila</taxon>
    </lineage>
</organism>
<feature type="non-terminal residue" evidence="10">
    <location>
        <position position="78"/>
    </location>
</feature>
<evidence type="ECO:0000256" key="4">
    <source>
        <dbReference type="ARBA" id="ARBA00022723"/>
    </source>
</evidence>
<evidence type="ECO:0000256" key="6">
    <source>
        <dbReference type="ARBA" id="ARBA00022842"/>
    </source>
</evidence>
<evidence type="ECO:0000313" key="11">
    <source>
        <dbReference type="Proteomes" id="UP000887013"/>
    </source>
</evidence>
<sequence length="78" mass="8176">PGYLSGSTATVAVVSGSRIYVANVGDSRCVLSRNGQAIDMSVDHKPDDPGEFFRIVNAGGSVSEDGRVDNCLNLSRAF</sequence>
<dbReference type="CDD" id="cd00143">
    <property type="entry name" value="PP2Cc"/>
    <property type="match status" value="1"/>
</dbReference>
<dbReference type="PANTHER" id="PTHR13832:SF803">
    <property type="entry name" value="PROTEIN PHOSPHATASE 1G"/>
    <property type="match status" value="1"/>
</dbReference>
<dbReference type="AlphaFoldDB" id="A0A8X6NFP5"/>
<dbReference type="Proteomes" id="UP000887013">
    <property type="component" value="Unassembled WGS sequence"/>
</dbReference>
<keyword evidence="8" id="KW-0464">Manganese</keyword>
<dbReference type="EC" id="3.1.3.16" evidence="3"/>
<keyword evidence="7" id="KW-0904">Protein phosphatase</keyword>
<evidence type="ECO:0000256" key="5">
    <source>
        <dbReference type="ARBA" id="ARBA00022801"/>
    </source>
</evidence>
<keyword evidence="6" id="KW-0460">Magnesium</keyword>
<dbReference type="PROSITE" id="PS51746">
    <property type="entry name" value="PPM_2"/>
    <property type="match status" value="1"/>
</dbReference>
<comment type="similarity">
    <text evidence="2">Belongs to the PP2C family.</text>
</comment>
<evidence type="ECO:0000256" key="1">
    <source>
        <dbReference type="ARBA" id="ARBA00001936"/>
    </source>
</evidence>
<evidence type="ECO:0000256" key="3">
    <source>
        <dbReference type="ARBA" id="ARBA00013081"/>
    </source>
</evidence>
<dbReference type="Gene3D" id="3.60.40.10">
    <property type="entry name" value="PPM-type phosphatase domain"/>
    <property type="match status" value="1"/>
</dbReference>
<feature type="non-terminal residue" evidence="10">
    <location>
        <position position="1"/>
    </location>
</feature>
<dbReference type="GO" id="GO:0046872">
    <property type="term" value="F:metal ion binding"/>
    <property type="evidence" value="ECO:0007669"/>
    <property type="project" value="UniProtKB-KW"/>
</dbReference>
<keyword evidence="4" id="KW-0479">Metal-binding</keyword>
<evidence type="ECO:0000259" key="9">
    <source>
        <dbReference type="PROSITE" id="PS51746"/>
    </source>
</evidence>
<dbReference type="Pfam" id="PF00481">
    <property type="entry name" value="PP2C"/>
    <property type="match status" value="1"/>
</dbReference>
<feature type="domain" description="PPM-type phosphatase" evidence="9">
    <location>
        <begin position="1"/>
        <end position="78"/>
    </location>
</feature>